<evidence type="ECO:0000256" key="1">
    <source>
        <dbReference type="SAM" id="MobiDB-lite"/>
    </source>
</evidence>
<sequence>MGGRRARRGAKRLLAARRGAESADPAEPRTDTCNSLSQPPPTPSPSLERRPSLIDQPEDVLAECVRVLCLQPNRPEWVAALCACSTQLWKLRPPDLRSNYLDYALRSRPSSSEVLALGVLKAEPGASLMVVQRRECLHKALVSSAVSNRLRARPHPALLVERGVLKAEPGVSALVTTRKADLQKALVTSAVSNRLRARPEPASLVERGVLKAEPGVSPWLVEARERLQKELTKHAVARTLSNHLLARVGQC</sequence>
<feature type="compositionally biased region" description="Basic and acidic residues" evidence="1">
    <location>
        <begin position="18"/>
        <end position="30"/>
    </location>
</feature>
<protein>
    <submittedName>
        <fullName evidence="2">Uncharacterized protein</fullName>
    </submittedName>
</protein>
<dbReference type="EMBL" id="JBGBPQ010000010">
    <property type="protein sequence ID" value="KAL1518756.1"/>
    <property type="molecule type" value="Genomic_DNA"/>
</dbReference>
<dbReference type="AlphaFoldDB" id="A0AB34JB19"/>
<comment type="caution">
    <text evidence="2">The sequence shown here is derived from an EMBL/GenBank/DDBJ whole genome shotgun (WGS) entry which is preliminary data.</text>
</comment>
<feature type="region of interest" description="Disordered" evidence="1">
    <location>
        <begin position="1"/>
        <end position="51"/>
    </location>
</feature>
<dbReference type="Gene3D" id="6.10.140.2040">
    <property type="match status" value="1"/>
</dbReference>
<gene>
    <name evidence="2" type="ORF">AB1Y20_003040</name>
</gene>
<reference evidence="2 3" key="1">
    <citation type="journal article" date="2024" name="Science">
        <title>Giant polyketide synthase enzymes in the biosynthesis of giant marine polyether toxins.</title>
        <authorList>
            <person name="Fallon T.R."/>
            <person name="Shende V.V."/>
            <person name="Wierzbicki I.H."/>
            <person name="Pendleton A.L."/>
            <person name="Watervoot N.F."/>
            <person name="Auber R.P."/>
            <person name="Gonzalez D.J."/>
            <person name="Wisecaver J.H."/>
            <person name="Moore B.S."/>
        </authorList>
    </citation>
    <scope>NUCLEOTIDE SEQUENCE [LARGE SCALE GENOMIC DNA]</scope>
    <source>
        <strain evidence="2 3">12B1</strain>
    </source>
</reference>
<name>A0AB34JB19_PRYPA</name>
<accession>A0AB34JB19</accession>
<dbReference type="Proteomes" id="UP001515480">
    <property type="component" value="Unassembled WGS sequence"/>
</dbReference>
<feature type="compositionally biased region" description="Basic residues" evidence="1">
    <location>
        <begin position="1"/>
        <end position="15"/>
    </location>
</feature>
<evidence type="ECO:0000313" key="3">
    <source>
        <dbReference type="Proteomes" id="UP001515480"/>
    </source>
</evidence>
<proteinExistence type="predicted"/>
<organism evidence="2 3">
    <name type="scientific">Prymnesium parvum</name>
    <name type="common">Toxic golden alga</name>
    <dbReference type="NCBI Taxonomy" id="97485"/>
    <lineage>
        <taxon>Eukaryota</taxon>
        <taxon>Haptista</taxon>
        <taxon>Haptophyta</taxon>
        <taxon>Prymnesiophyceae</taxon>
        <taxon>Prymnesiales</taxon>
        <taxon>Prymnesiaceae</taxon>
        <taxon>Prymnesium</taxon>
    </lineage>
</organism>
<keyword evidence="3" id="KW-1185">Reference proteome</keyword>
<evidence type="ECO:0000313" key="2">
    <source>
        <dbReference type="EMBL" id="KAL1518756.1"/>
    </source>
</evidence>